<feature type="domain" description="HTH araC/xylS-type" evidence="4">
    <location>
        <begin position="202"/>
        <end position="301"/>
    </location>
</feature>
<evidence type="ECO:0000256" key="3">
    <source>
        <dbReference type="ARBA" id="ARBA00023163"/>
    </source>
</evidence>
<evidence type="ECO:0000313" key="6">
    <source>
        <dbReference type="Proteomes" id="UP000468531"/>
    </source>
</evidence>
<dbReference type="PANTHER" id="PTHR46796">
    <property type="entry name" value="HTH-TYPE TRANSCRIPTIONAL ACTIVATOR RHAS-RELATED"/>
    <property type="match status" value="1"/>
</dbReference>
<dbReference type="InterPro" id="IPR050204">
    <property type="entry name" value="AraC_XylS_family_regulators"/>
</dbReference>
<comment type="caution">
    <text evidence="5">The sequence shown here is derived from an EMBL/GenBank/DDBJ whole genome shotgun (WGS) entry which is preliminary data.</text>
</comment>
<dbReference type="AlphaFoldDB" id="A0A6P1BR93"/>
<keyword evidence="6" id="KW-1185">Reference proteome</keyword>
<protein>
    <submittedName>
        <fullName evidence="5">Helix-turn-helix transcriptional regulator</fullName>
    </submittedName>
</protein>
<dbReference type="GO" id="GO:0043565">
    <property type="term" value="F:sequence-specific DNA binding"/>
    <property type="evidence" value="ECO:0007669"/>
    <property type="project" value="InterPro"/>
</dbReference>
<evidence type="ECO:0000259" key="4">
    <source>
        <dbReference type="PROSITE" id="PS01124"/>
    </source>
</evidence>
<sequence length="301" mass="33177">MTELGAYGQRLADVFQLERAPAFVTRSLQKSTIAVTEIKCDLHDHGLTAPIPREDAFLITLQLRDCPRHDLFIDDRQVPTSHLQPGSICIYDLRSSPVANSISAFHSLHFYVPRAALDAIADMEDCGRIDEFNNRPGLGTRDATLAGLGAALLPAFQRPDEATPLFVDHLTIATTAHTLKTYGVRAHLSPSTIVTLASWQEARVKEILASRLNGDIFVSDLARECGLPTGAFLRAFRRSTGVSPHGWLQQHRVEQAKALLSRQMAASLNEVAKSSGFANEAHLIRAFRRVTGLHPTAWTQR</sequence>
<name>A0A6P1BR93_9BRAD</name>
<dbReference type="PANTHER" id="PTHR46796:SF14">
    <property type="entry name" value="TRANSCRIPTIONAL REGULATORY PROTEIN"/>
    <property type="match status" value="1"/>
</dbReference>
<accession>A0A6P1BR93</accession>
<dbReference type="Proteomes" id="UP000468531">
    <property type="component" value="Unassembled WGS sequence"/>
</dbReference>
<dbReference type="PROSITE" id="PS01124">
    <property type="entry name" value="HTH_ARAC_FAMILY_2"/>
    <property type="match status" value="1"/>
</dbReference>
<dbReference type="Pfam" id="PF12833">
    <property type="entry name" value="HTH_18"/>
    <property type="match status" value="1"/>
</dbReference>
<dbReference type="SUPFAM" id="SSF46689">
    <property type="entry name" value="Homeodomain-like"/>
    <property type="match status" value="2"/>
</dbReference>
<keyword evidence="1" id="KW-0805">Transcription regulation</keyword>
<dbReference type="EMBL" id="VKHP01000212">
    <property type="protein sequence ID" value="NEV01038.1"/>
    <property type="molecule type" value="Genomic_DNA"/>
</dbReference>
<reference evidence="5 6" key="1">
    <citation type="journal article" date="2020" name="Arch. Microbiol.">
        <title>Bradyrhizobium uaiense sp. nov., a new highly efficient cowpea symbiont.</title>
        <authorList>
            <person name="Cabral Michel D."/>
            <person name="Azarias Guimaraes A."/>
            <person name="Martins da Costa E."/>
            <person name="Soares de Carvalho T."/>
            <person name="Balsanelli E."/>
            <person name="Willems A."/>
            <person name="Maltempi de Souza E."/>
            <person name="de Souza Moreira F.M."/>
        </authorList>
    </citation>
    <scope>NUCLEOTIDE SEQUENCE [LARGE SCALE GENOMIC DNA]</scope>
    <source>
        <strain evidence="5 6">UFLA 03-164</strain>
    </source>
</reference>
<dbReference type="SMART" id="SM00342">
    <property type="entry name" value="HTH_ARAC"/>
    <property type="match status" value="1"/>
</dbReference>
<keyword evidence="2" id="KW-0238">DNA-binding</keyword>
<dbReference type="Gene3D" id="1.10.10.60">
    <property type="entry name" value="Homeodomain-like"/>
    <property type="match status" value="2"/>
</dbReference>
<evidence type="ECO:0000256" key="2">
    <source>
        <dbReference type="ARBA" id="ARBA00023125"/>
    </source>
</evidence>
<proteinExistence type="predicted"/>
<dbReference type="RefSeq" id="WP_163160573.1">
    <property type="nucleotide sequence ID" value="NZ_VKHP01000212.1"/>
</dbReference>
<dbReference type="InterPro" id="IPR018060">
    <property type="entry name" value="HTH_AraC"/>
</dbReference>
<evidence type="ECO:0000313" key="5">
    <source>
        <dbReference type="EMBL" id="NEV01038.1"/>
    </source>
</evidence>
<evidence type="ECO:0000256" key="1">
    <source>
        <dbReference type="ARBA" id="ARBA00023015"/>
    </source>
</evidence>
<organism evidence="5 6">
    <name type="scientific">Bradyrhizobium uaiense</name>
    <dbReference type="NCBI Taxonomy" id="2594946"/>
    <lineage>
        <taxon>Bacteria</taxon>
        <taxon>Pseudomonadati</taxon>
        <taxon>Pseudomonadota</taxon>
        <taxon>Alphaproteobacteria</taxon>
        <taxon>Hyphomicrobiales</taxon>
        <taxon>Nitrobacteraceae</taxon>
        <taxon>Bradyrhizobium</taxon>
    </lineage>
</organism>
<dbReference type="InterPro" id="IPR009057">
    <property type="entry name" value="Homeodomain-like_sf"/>
</dbReference>
<gene>
    <name evidence="5" type="ORF">FNJ47_35920</name>
</gene>
<dbReference type="GO" id="GO:0003700">
    <property type="term" value="F:DNA-binding transcription factor activity"/>
    <property type="evidence" value="ECO:0007669"/>
    <property type="project" value="InterPro"/>
</dbReference>
<keyword evidence="3" id="KW-0804">Transcription</keyword>